<dbReference type="PIRSF" id="PIRSF000525">
    <property type="entry name" value="SerC"/>
    <property type="match status" value="1"/>
</dbReference>
<gene>
    <name evidence="12" type="ORF">SAMN04489760_108118</name>
</gene>
<dbReference type="GO" id="GO:0019265">
    <property type="term" value="P:glycine biosynthetic process, by transamination of glyoxylate"/>
    <property type="evidence" value="ECO:0007669"/>
    <property type="project" value="TreeGrafter"/>
</dbReference>
<evidence type="ECO:0000256" key="6">
    <source>
        <dbReference type="ARBA" id="ARBA00022576"/>
    </source>
</evidence>
<accession>A0A1H7WZR8</accession>
<keyword evidence="9" id="KW-0663">Pyridoxal phosphate</keyword>
<dbReference type="UniPathway" id="UPA00135">
    <property type="reaction ID" value="UER00197"/>
</dbReference>
<evidence type="ECO:0000256" key="8">
    <source>
        <dbReference type="ARBA" id="ARBA00022679"/>
    </source>
</evidence>
<dbReference type="EMBL" id="FOBS01000008">
    <property type="protein sequence ID" value="SEM26794.1"/>
    <property type="molecule type" value="Genomic_DNA"/>
</dbReference>
<dbReference type="InterPro" id="IPR022278">
    <property type="entry name" value="Pser_aminoTfrase"/>
</dbReference>
<proteinExistence type="inferred from homology"/>
<comment type="cofactor">
    <cofactor evidence="1">
        <name>pyridoxal 5'-phosphate</name>
        <dbReference type="ChEBI" id="CHEBI:597326"/>
    </cofactor>
</comment>
<evidence type="ECO:0000256" key="2">
    <source>
        <dbReference type="ARBA" id="ARBA00005099"/>
    </source>
</evidence>
<dbReference type="GO" id="GO:0004760">
    <property type="term" value="F:L-serine-pyruvate transaminase activity"/>
    <property type="evidence" value="ECO:0007669"/>
    <property type="project" value="TreeGrafter"/>
</dbReference>
<comment type="similarity">
    <text evidence="3">Belongs to the class-V pyridoxal-phosphate-dependent aminotransferase family. SerC subfamily.</text>
</comment>
<dbReference type="Proteomes" id="UP000198744">
    <property type="component" value="Unassembled WGS sequence"/>
</dbReference>
<evidence type="ECO:0000313" key="13">
    <source>
        <dbReference type="Proteomes" id="UP000198744"/>
    </source>
</evidence>
<evidence type="ECO:0000256" key="9">
    <source>
        <dbReference type="ARBA" id="ARBA00022898"/>
    </source>
</evidence>
<dbReference type="AlphaFoldDB" id="A0A1H7WZR8"/>
<dbReference type="RefSeq" id="WP_093883117.1">
    <property type="nucleotide sequence ID" value="NZ_FOBS01000008.1"/>
</dbReference>
<evidence type="ECO:0000313" key="12">
    <source>
        <dbReference type="EMBL" id="SEM26794.1"/>
    </source>
</evidence>
<evidence type="ECO:0000256" key="5">
    <source>
        <dbReference type="ARBA" id="ARBA00022490"/>
    </source>
</evidence>
<dbReference type="STRING" id="43775.SAMN04489760_108118"/>
<dbReference type="InterPro" id="IPR015421">
    <property type="entry name" value="PyrdxlP-dep_Trfase_major"/>
</dbReference>
<keyword evidence="8 12" id="KW-0808">Transferase</keyword>
<dbReference type="SUPFAM" id="SSF53383">
    <property type="entry name" value="PLP-dependent transferases"/>
    <property type="match status" value="1"/>
</dbReference>
<dbReference type="OrthoDB" id="9766472at2"/>
<dbReference type="Gene3D" id="3.90.1150.10">
    <property type="entry name" value="Aspartate Aminotransferase, domain 1"/>
    <property type="match status" value="1"/>
</dbReference>
<evidence type="ECO:0000256" key="3">
    <source>
        <dbReference type="ARBA" id="ARBA00006904"/>
    </source>
</evidence>
<comment type="catalytic activity">
    <reaction evidence="11">
        <text>O-phospho-L-serine + 2-oxoglutarate = 3-phosphooxypyruvate + L-glutamate</text>
        <dbReference type="Rhea" id="RHEA:14329"/>
        <dbReference type="ChEBI" id="CHEBI:16810"/>
        <dbReference type="ChEBI" id="CHEBI:18110"/>
        <dbReference type="ChEBI" id="CHEBI:29985"/>
        <dbReference type="ChEBI" id="CHEBI:57524"/>
        <dbReference type="EC" id="2.6.1.52"/>
    </reaction>
</comment>
<keyword evidence="5" id="KW-0963">Cytoplasm</keyword>
<name>A0A1H7WZR8_9BACT</name>
<dbReference type="CDD" id="cd01494">
    <property type="entry name" value="AAT_I"/>
    <property type="match status" value="1"/>
</dbReference>
<dbReference type="GO" id="GO:0004648">
    <property type="term" value="F:O-phospho-L-serine:2-oxoglutarate aminotransferase activity"/>
    <property type="evidence" value="ECO:0007669"/>
    <property type="project" value="UniProtKB-EC"/>
</dbReference>
<dbReference type="NCBIfam" id="TIGR01365">
    <property type="entry name" value="serC_2"/>
    <property type="match status" value="1"/>
</dbReference>
<keyword evidence="13" id="KW-1185">Reference proteome</keyword>
<protein>
    <recommendedName>
        <fullName evidence="4">phosphoserine transaminase</fullName>
        <ecNumber evidence="4">2.6.1.52</ecNumber>
    </recommendedName>
</protein>
<dbReference type="InterPro" id="IPR015422">
    <property type="entry name" value="PyrdxlP-dep_Trfase_small"/>
</dbReference>
<keyword evidence="10" id="KW-0718">Serine biosynthesis</keyword>
<keyword evidence="6 12" id="KW-0032">Aminotransferase</keyword>
<dbReference type="NCBIfam" id="NF002841">
    <property type="entry name" value="PRK03080.1-2"/>
    <property type="match status" value="1"/>
</dbReference>
<dbReference type="InterPro" id="IPR015424">
    <property type="entry name" value="PyrdxlP-dep_Trfase"/>
</dbReference>
<dbReference type="InterPro" id="IPR006271">
    <property type="entry name" value="Pser_aminoTfrase_methanosarc"/>
</dbReference>
<keyword evidence="7" id="KW-0028">Amino-acid biosynthesis</keyword>
<dbReference type="GO" id="GO:0008453">
    <property type="term" value="F:alanine-glyoxylate transaminase activity"/>
    <property type="evidence" value="ECO:0007669"/>
    <property type="project" value="TreeGrafter"/>
</dbReference>
<dbReference type="PANTHER" id="PTHR21152">
    <property type="entry name" value="AMINOTRANSFERASE CLASS V"/>
    <property type="match status" value="1"/>
</dbReference>
<sequence>MHNPNFSSGPCSKRPRWNLEFLKDAPVGRSHRSPLGKEKLAKAITDSKRMLNIPDNYLAGIFPASDTGAFEAAMWTLLGPRPVTALVWESFSEGWANDINKQLKLNPTIVKADYGFLPDLNSIDWSNDVVFVANGTTSGVKIPNWDWIPANREGLALCDATSAVFAMEIDWSKIDVLTYSWQKCLGGEAAHGMLILSPRAVARIEAYDPPWPMPKIFRMKKNGKVDKAIFEGDTINTPSMLCVEDYLDALQWADELGPANLFKKSLGNLKVVEDWVARTPWIDFLASSKEIRSNTSVCLSVVSDKVRSLAKEDQAKFLKSVSSDLSKRGVAYDINSYKDAPPGYRFWCGPTIDEADLKAALEELEKVYNEKIKTL</sequence>
<evidence type="ECO:0000256" key="4">
    <source>
        <dbReference type="ARBA" id="ARBA00013030"/>
    </source>
</evidence>
<dbReference type="EC" id="2.6.1.52" evidence="4"/>
<evidence type="ECO:0000256" key="7">
    <source>
        <dbReference type="ARBA" id="ARBA00022605"/>
    </source>
</evidence>
<dbReference type="GO" id="GO:0006564">
    <property type="term" value="P:L-serine biosynthetic process"/>
    <property type="evidence" value="ECO:0007669"/>
    <property type="project" value="UniProtKB-KW"/>
</dbReference>
<evidence type="ECO:0000256" key="1">
    <source>
        <dbReference type="ARBA" id="ARBA00001933"/>
    </source>
</evidence>
<evidence type="ECO:0000256" key="11">
    <source>
        <dbReference type="ARBA" id="ARBA00049007"/>
    </source>
</evidence>
<comment type="pathway">
    <text evidence="2">Amino-acid biosynthesis; L-serine biosynthesis; L-serine from 3-phospho-D-glycerate: step 2/3.</text>
</comment>
<evidence type="ECO:0000256" key="10">
    <source>
        <dbReference type="ARBA" id="ARBA00023299"/>
    </source>
</evidence>
<reference evidence="12 13" key="1">
    <citation type="submission" date="2016-10" db="EMBL/GenBank/DDBJ databases">
        <authorList>
            <person name="de Groot N.N."/>
        </authorList>
    </citation>
    <scope>NUCLEOTIDE SEQUENCE [LARGE SCALE GENOMIC DNA]</scope>
    <source>
        <strain evidence="12 13">DSM 8423</strain>
    </source>
</reference>
<dbReference type="Gene3D" id="3.40.640.10">
    <property type="entry name" value="Type I PLP-dependent aspartate aminotransferase-like (Major domain)"/>
    <property type="match status" value="1"/>
</dbReference>
<dbReference type="PANTHER" id="PTHR21152:SF40">
    <property type="entry name" value="ALANINE--GLYOXYLATE AMINOTRANSFERASE"/>
    <property type="match status" value="1"/>
</dbReference>
<organism evidence="12 13">
    <name type="scientific">Syntrophus gentianae</name>
    <dbReference type="NCBI Taxonomy" id="43775"/>
    <lineage>
        <taxon>Bacteria</taxon>
        <taxon>Pseudomonadati</taxon>
        <taxon>Thermodesulfobacteriota</taxon>
        <taxon>Syntrophia</taxon>
        <taxon>Syntrophales</taxon>
        <taxon>Syntrophaceae</taxon>
        <taxon>Syntrophus</taxon>
    </lineage>
</organism>